<name>A0A0C1IUV7_9BACT</name>
<dbReference type="STRING" id="1349421.OI18_11640"/>
<feature type="domain" description="Signal transduction histidine kinase internal region" evidence="2">
    <location>
        <begin position="154"/>
        <end position="231"/>
    </location>
</feature>
<feature type="transmembrane region" description="Helical" evidence="1">
    <location>
        <begin position="73"/>
        <end position="98"/>
    </location>
</feature>
<proteinExistence type="predicted"/>
<dbReference type="AlphaFoldDB" id="A0A0C1IUV7"/>
<gene>
    <name evidence="3" type="ORF">OI18_11640</name>
</gene>
<reference evidence="3 4" key="1">
    <citation type="submission" date="2014-11" db="EMBL/GenBank/DDBJ databases">
        <title>Genome sequence of Flavihumibacter solisilvae 3-3.</title>
        <authorList>
            <person name="Zhou G."/>
            <person name="Li M."/>
            <person name="Wang G."/>
        </authorList>
    </citation>
    <scope>NUCLEOTIDE SEQUENCE [LARGE SCALE GENOMIC DNA]</scope>
    <source>
        <strain evidence="3 4">3-3</strain>
    </source>
</reference>
<dbReference type="OrthoDB" id="9792992at2"/>
<evidence type="ECO:0000313" key="3">
    <source>
        <dbReference type="EMBL" id="KIC94284.1"/>
    </source>
</evidence>
<dbReference type="PANTHER" id="PTHR34220">
    <property type="entry name" value="SENSOR HISTIDINE KINASE YPDA"/>
    <property type="match status" value="1"/>
</dbReference>
<dbReference type="GO" id="GO:0000155">
    <property type="term" value="F:phosphorelay sensor kinase activity"/>
    <property type="evidence" value="ECO:0007669"/>
    <property type="project" value="InterPro"/>
</dbReference>
<dbReference type="Proteomes" id="UP000031408">
    <property type="component" value="Unassembled WGS sequence"/>
</dbReference>
<keyword evidence="1" id="KW-0812">Transmembrane</keyword>
<dbReference type="PANTHER" id="PTHR34220:SF7">
    <property type="entry name" value="SENSOR HISTIDINE KINASE YPDA"/>
    <property type="match status" value="1"/>
</dbReference>
<dbReference type="GO" id="GO:0016020">
    <property type="term" value="C:membrane"/>
    <property type="evidence" value="ECO:0007669"/>
    <property type="project" value="InterPro"/>
</dbReference>
<protein>
    <recommendedName>
        <fullName evidence="2">Signal transduction histidine kinase internal region domain-containing protein</fullName>
    </recommendedName>
</protein>
<feature type="transmembrane region" description="Helical" evidence="1">
    <location>
        <begin position="12"/>
        <end position="28"/>
    </location>
</feature>
<evidence type="ECO:0000313" key="4">
    <source>
        <dbReference type="Proteomes" id="UP000031408"/>
    </source>
</evidence>
<organism evidence="3 4">
    <name type="scientific">Flavihumibacter solisilvae</name>
    <dbReference type="NCBI Taxonomy" id="1349421"/>
    <lineage>
        <taxon>Bacteria</taxon>
        <taxon>Pseudomonadati</taxon>
        <taxon>Bacteroidota</taxon>
        <taxon>Chitinophagia</taxon>
        <taxon>Chitinophagales</taxon>
        <taxon>Chitinophagaceae</taxon>
        <taxon>Flavihumibacter</taxon>
    </lineage>
</organism>
<dbReference type="InterPro" id="IPR050640">
    <property type="entry name" value="Bact_2-comp_sensor_kinase"/>
</dbReference>
<evidence type="ECO:0000259" key="2">
    <source>
        <dbReference type="Pfam" id="PF06580"/>
    </source>
</evidence>
<dbReference type="EMBL" id="JSVC01000013">
    <property type="protein sequence ID" value="KIC94284.1"/>
    <property type="molecule type" value="Genomic_DNA"/>
</dbReference>
<dbReference type="SUPFAM" id="SSF55874">
    <property type="entry name" value="ATPase domain of HSP90 chaperone/DNA topoisomerase II/histidine kinase"/>
    <property type="match status" value="1"/>
</dbReference>
<dbReference type="RefSeq" id="WP_039140038.1">
    <property type="nucleotide sequence ID" value="NZ_JSVC01000013.1"/>
</dbReference>
<feature type="transmembrane region" description="Helical" evidence="1">
    <location>
        <begin position="118"/>
        <end position="135"/>
    </location>
</feature>
<dbReference type="InterPro" id="IPR036890">
    <property type="entry name" value="HATPase_C_sf"/>
</dbReference>
<dbReference type="Pfam" id="PF06580">
    <property type="entry name" value="His_kinase"/>
    <property type="match status" value="1"/>
</dbReference>
<sequence>MRNSSFIFRYKLHHVFFWLLILGAWYFLRYDGFSSRGLAFRVTLVKVADLALMVYITNYVLIPRLLYKKKYGWFALCYFSMILLSSIFKMNILGQLMHNPHLFSLTGGNLRARIYDNIIPHFFLVTAGAAVKLLFDYAGMQKRMSEMAKEKAEAELHFLKSQINPHFLFNSLNSVYFLIDKENALARKALHTFSEMLRFQLYGTGGEKIPIEQEIRYLEDYISLQRLRISENSTVAFNYTPDVNGFPIEPLLLTPLVENAFKHLSHFPPEKKNEISIDLSRVNGNMRFVVENTREPGGNTGEKGGIGLANVKRRLQLLYPGRHSLQIMEEPEYYKVEMELTI</sequence>
<evidence type="ECO:0000256" key="1">
    <source>
        <dbReference type="SAM" id="Phobius"/>
    </source>
</evidence>
<keyword evidence="1" id="KW-0472">Membrane</keyword>
<comment type="caution">
    <text evidence="3">The sequence shown here is derived from an EMBL/GenBank/DDBJ whole genome shotgun (WGS) entry which is preliminary data.</text>
</comment>
<keyword evidence="1" id="KW-1133">Transmembrane helix</keyword>
<feature type="transmembrane region" description="Helical" evidence="1">
    <location>
        <begin position="40"/>
        <end position="61"/>
    </location>
</feature>
<dbReference type="Gene3D" id="3.30.565.10">
    <property type="entry name" value="Histidine kinase-like ATPase, C-terminal domain"/>
    <property type="match status" value="1"/>
</dbReference>
<keyword evidence="4" id="KW-1185">Reference proteome</keyword>
<accession>A0A0C1IUV7</accession>
<dbReference type="InterPro" id="IPR010559">
    <property type="entry name" value="Sig_transdc_His_kin_internal"/>
</dbReference>